<evidence type="ECO:0000313" key="2">
    <source>
        <dbReference type="EMBL" id="MPC52257.1"/>
    </source>
</evidence>
<dbReference type="AlphaFoldDB" id="A0A5B7G3T5"/>
<keyword evidence="1" id="KW-1133">Transmembrane helix</keyword>
<dbReference type="Proteomes" id="UP000324222">
    <property type="component" value="Unassembled WGS sequence"/>
</dbReference>
<comment type="caution">
    <text evidence="2">The sequence shown here is derived from an EMBL/GenBank/DDBJ whole genome shotgun (WGS) entry which is preliminary data.</text>
</comment>
<gene>
    <name evidence="2" type="ORF">E2C01_046120</name>
</gene>
<accession>A0A5B7G3T5</accession>
<evidence type="ECO:0000256" key="1">
    <source>
        <dbReference type="SAM" id="Phobius"/>
    </source>
</evidence>
<dbReference type="EMBL" id="VSRR010010737">
    <property type="protein sequence ID" value="MPC52257.1"/>
    <property type="molecule type" value="Genomic_DNA"/>
</dbReference>
<protein>
    <submittedName>
        <fullName evidence="2">Uncharacterized protein</fullName>
    </submittedName>
</protein>
<keyword evidence="1" id="KW-0812">Transmembrane</keyword>
<keyword evidence="1" id="KW-0472">Membrane</keyword>
<keyword evidence="3" id="KW-1185">Reference proteome</keyword>
<proteinExistence type="predicted"/>
<feature type="transmembrane region" description="Helical" evidence="1">
    <location>
        <begin position="61"/>
        <end position="78"/>
    </location>
</feature>
<organism evidence="2 3">
    <name type="scientific">Portunus trituberculatus</name>
    <name type="common">Swimming crab</name>
    <name type="synonym">Neptunus trituberculatus</name>
    <dbReference type="NCBI Taxonomy" id="210409"/>
    <lineage>
        <taxon>Eukaryota</taxon>
        <taxon>Metazoa</taxon>
        <taxon>Ecdysozoa</taxon>
        <taxon>Arthropoda</taxon>
        <taxon>Crustacea</taxon>
        <taxon>Multicrustacea</taxon>
        <taxon>Malacostraca</taxon>
        <taxon>Eumalacostraca</taxon>
        <taxon>Eucarida</taxon>
        <taxon>Decapoda</taxon>
        <taxon>Pleocyemata</taxon>
        <taxon>Brachyura</taxon>
        <taxon>Eubrachyura</taxon>
        <taxon>Portunoidea</taxon>
        <taxon>Portunidae</taxon>
        <taxon>Portuninae</taxon>
        <taxon>Portunus</taxon>
    </lineage>
</organism>
<evidence type="ECO:0000313" key="3">
    <source>
        <dbReference type="Proteomes" id="UP000324222"/>
    </source>
</evidence>
<name>A0A5B7G3T5_PORTR</name>
<sequence>MWWAVQRYFLVWSNRAGRKEGQQTGVGHTQQTKARITKFPPQHATNEFPRRPPTAHQWPRLLLLLLLLSIAFGAYHNIPI</sequence>
<reference evidence="2 3" key="1">
    <citation type="submission" date="2019-05" db="EMBL/GenBank/DDBJ databases">
        <title>Another draft genome of Portunus trituberculatus and its Hox gene families provides insights of decapod evolution.</title>
        <authorList>
            <person name="Jeong J.-H."/>
            <person name="Song I."/>
            <person name="Kim S."/>
            <person name="Choi T."/>
            <person name="Kim D."/>
            <person name="Ryu S."/>
            <person name="Kim W."/>
        </authorList>
    </citation>
    <scope>NUCLEOTIDE SEQUENCE [LARGE SCALE GENOMIC DNA]</scope>
    <source>
        <tissue evidence="2">Muscle</tissue>
    </source>
</reference>